<keyword evidence="2" id="KW-1185">Reference proteome</keyword>
<accession>A0A5C6CH16</accession>
<dbReference type="OrthoDB" id="9866734at2"/>
<evidence type="ECO:0000313" key="1">
    <source>
        <dbReference type="EMBL" id="TWU23638.1"/>
    </source>
</evidence>
<sequence length="119" mass="12911">MIHCFVILAVTYAHGETQGFTLDNLLLADGRQITGTFDWTSSAGDFEGGSGVFTAQDIPYTTYGLNAGNLNTDIQSNAIEITGNGDYHDMGLDIKLVFLQPLSRTQSVPIDTDPNQSFF</sequence>
<comment type="caution">
    <text evidence="1">The sequence shown here is derived from an EMBL/GenBank/DDBJ whole genome shotgun (WGS) entry which is preliminary data.</text>
</comment>
<protein>
    <submittedName>
        <fullName evidence="1">Uncharacterized protein</fullName>
    </submittedName>
</protein>
<gene>
    <name evidence="1" type="ORF">Pla144_38130</name>
</gene>
<dbReference type="Proteomes" id="UP000318437">
    <property type="component" value="Unassembled WGS sequence"/>
</dbReference>
<dbReference type="AlphaFoldDB" id="A0A5C6CH16"/>
<reference evidence="1 2" key="1">
    <citation type="submission" date="2019-02" db="EMBL/GenBank/DDBJ databases">
        <title>Deep-cultivation of Planctomycetes and their phenomic and genomic characterization uncovers novel biology.</title>
        <authorList>
            <person name="Wiegand S."/>
            <person name="Jogler M."/>
            <person name="Boedeker C."/>
            <person name="Pinto D."/>
            <person name="Vollmers J."/>
            <person name="Rivas-Marin E."/>
            <person name="Kohn T."/>
            <person name="Peeters S.H."/>
            <person name="Heuer A."/>
            <person name="Rast P."/>
            <person name="Oberbeckmann S."/>
            <person name="Bunk B."/>
            <person name="Jeske O."/>
            <person name="Meyerdierks A."/>
            <person name="Storesund J.E."/>
            <person name="Kallscheuer N."/>
            <person name="Luecker S."/>
            <person name="Lage O.M."/>
            <person name="Pohl T."/>
            <person name="Merkel B.J."/>
            <person name="Hornburger P."/>
            <person name="Mueller R.-W."/>
            <person name="Bruemmer F."/>
            <person name="Labrenz M."/>
            <person name="Spormann A.M."/>
            <person name="Op Den Camp H."/>
            <person name="Overmann J."/>
            <person name="Amann R."/>
            <person name="Jetten M.S.M."/>
            <person name="Mascher T."/>
            <person name="Medema M.H."/>
            <person name="Devos D.P."/>
            <person name="Kaster A.-K."/>
            <person name="Ovreas L."/>
            <person name="Rohde M."/>
            <person name="Galperin M.Y."/>
            <person name="Jogler C."/>
        </authorList>
    </citation>
    <scope>NUCLEOTIDE SEQUENCE [LARGE SCALE GENOMIC DNA]</scope>
    <source>
        <strain evidence="1 2">Pla144</strain>
    </source>
</reference>
<dbReference type="EMBL" id="SJPS01000006">
    <property type="protein sequence ID" value="TWU23638.1"/>
    <property type="molecule type" value="Genomic_DNA"/>
</dbReference>
<evidence type="ECO:0000313" key="2">
    <source>
        <dbReference type="Proteomes" id="UP000318437"/>
    </source>
</evidence>
<organism evidence="1 2">
    <name type="scientific">Bythopirellula polymerisocia</name>
    <dbReference type="NCBI Taxonomy" id="2528003"/>
    <lineage>
        <taxon>Bacteria</taxon>
        <taxon>Pseudomonadati</taxon>
        <taxon>Planctomycetota</taxon>
        <taxon>Planctomycetia</taxon>
        <taxon>Pirellulales</taxon>
        <taxon>Lacipirellulaceae</taxon>
        <taxon>Bythopirellula</taxon>
    </lineage>
</organism>
<name>A0A5C6CH16_9BACT</name>
<proteinExistence type="predicted"/>
<dbReference type="RefSeq" id="WP_146452132.1">
    <property type="nucleotide sequence ID" value="NZ_SJPS01000006.1"/>
</dbReference>